<organism evidence="1 2">
    <name type="scientific">Amycolatopsis alkalitolerans</name>
    <dbReference type="NCBI Taxonomy" id="2547244"/>
    <lineage>
        <taxon>Bacteria</taxon>
        <taxon>Bacillati</taxon>
        <taxon>Actinomycetota</taxon>
        <taxon>Actinomycetes</taxon>
        <taxon>Pseudonocardiales</taxon>
        <taxon>Pseudonocardiaceae</taxon>
        <taxon>Amycolatopsis</taxon>
    </lineage>
</organism>
<dbReference type="SUPFAM" id="SSF57716">
    <property type="entry name" value="Glucocorticoid receptor-like (DNA-binding domain)"/>
    <property type="match status" value="1"/>
</dbReference>
<proteinExistence type="predicted"/>
<accession>A0A5C4LR29</accession>
<name>A0A5C4LR29_9PSEU</name>
<evidence type="ECO:0000313" key="1">
    <source>
        <dbReference type="EMBL" id="TNC18763.1"/>
    </source>
</evidence>
<evidence type="ECO:0000313" key="2">
    <source>
        <dbReference type="Proteomes" id="UP000305546"/>
    </source>
</evidence>
<reference evidence="1 2" key="1">
    <citation type="submission" date="2019-06" db="EMBL/GenBank/DDBJ databases">
        <title>Amycolatopsis alkalitolerans sp. nov., isolated from Gastrodia elata Blume.</title>
        <authorList>
            <person name="Narsing Rao M.P."/>
            <person name="Li W.J."/>
        </authorList>
    </citation>
    <scope>NUCLEOTIDE SEQUENCE [LARGE SCALE GENOMIC DNA]</scope>
    <source>
        <strain evidence="1 2">SYSUP0005</strain>
    </source>
</reference>
<dbReference type="Proteomes" id="UP000305546">
    <property type="component" value="Unassembled WGS sequence"/>
</dbReference>
<dbReference type="AlphaFoldDB" id="A0A5C4LR29"/>
<dbReference type="EMBL" id="VDFW01000061">
    <property type="protein sequence ID" value="TNC18763.1"/>
    <property type="molecule type" value="Genomic_DNA"/>
</dbReference>
<keyword evidence="2" id="KW-1185">Reference proteome</keyword>
<comment type="caution">
    <text evidence="1">The sequence shown here is derived from an EMBL/GenBank/DDBJ whole genome shotgun (WGS) entry which is preliminary data.</text>
</comment>
<gene>
    <name evidence="1" type="ORF">FG385_33470</name>
</gene>
<protein>
    <submittedName>
        <fullName evidence="1">Uncharacterized protein</fullName>
    </submittedName>
</protein>
<sequence length="68" mass="6888">MTGWSSASPARNGATTTCASCQDCAWSRVVGQSVVSGLGILVSRCGTPPSHARTGGRAAVWCPHCQPG</sequence>